<proteinExistence type="predicted"/>
<name>A0A0F9AI29_9ZZZZ</name>
<protein>
    <submittedName>
        <fullName evidence="1">Uncharacterized protein</fullName>
    </submittedName>
</protein>
<evidence type="ECO:0000313" key="1">
    <source>
        <dbReference type="EMBL" id="KKK97930.1"/>
    </source>
</evidence>
<dbReference type="AlphaFoldDB" id="A0A0F9AI29"/>
<gene>
    <name evidence="1" type="ORF">LCGC14_2647820</name>
</gene>
<dbReference type="EMBL" id="LAZR01045833">
    <property type="protein sequence ID" value="KKK97930.1"/>
    <property type="molecule type" value="Genomic_DNA"/>
</dbReference>
<comment type="caution">
    <text evidence="1">The sequence shown here is derived from an EMBL/GenBank/DDBJ whole genome shotgun (WGS) entry which is preliminary data.</text>
</comment>
<accession>A0A0F9AI29</accession>
<reference evidence="1" key="1">
    <citation type="journal article" date="2015" name="Nature">
        <title>Complex archaea that bridge the gap between prokaryotes and eukaryotes.</title>
        <authorList>
            <person name="Spang A."/>
            <person name="Saw J.H."/>
            <person name="Jorgensen S.L."/>
            <person name="Zaremba-Niedzwiedzka K."/>
            <person name="Martijn J."/>
            <person name="Lind A.E."/>
            <person name="van Eijk R."/>
            <person name="Schleper C."/>
            <person name="Guy L."/>
            <person name="Ettema T.J."/>
        </authorList>
    </citation>
    <scope>NUCLEOTIDE SEQUENCE</scope>
</reference>
<sequence length="81" mass="9362">MKKSELKQMIYKEVKQQFVRMRHPLDRQVNNAVGIIRKLQHLNLMSPATVIRLSKALGGDKEDKIKGVKAVKSFVRAYNLK</sequence>
<organism evidence="1">
    <name type="scientific">marine sediment metagenome</name>
    <dbReference type="NCBI Taxonomy" id="412755"/>
    <lineage>
        <taxon>unclassified sequences</taxon>
        <taxon>metagenomes</taxon>
        <taxon>ecological metagenomes</taxon>
    </lineage>
</organism>